<gene>
    <name evidence="2" type="ORF">ARMOST_21498</name>
</gene>
<dbReference type="OMA" id="CATEECI"/>
<keyword evidence="1" id="KW-0472">Membrane</keyword>
<name>A0A284SA83_ARMOS</name>
<keyword evidence="1" id="KW-0812">Transmembrane</keyword>
<evidence type="ECO:0000313" key="2">
    <source>
        <dbReference type="EMBL" id="SJL17928.1"/>
    </source>
</evidence>
<dbReference type="EMBL" id="FUEG01000050">
    <property type="protein sequence ID" value="SJL17928.1"/>
    <property type="molecule type" value="Genomic_DNA"/>
</dbReference>
<evidence type="ECO:0000313" key="3">
    <source>
        <dbReference type="Proteomes" id="UP000219338"/>
    </source>
</evidence>
<feature type="transmembrane region" description="Helical" evidence="1">
    <location>
        <begin position="76"/>
        <end position="93"/>
    </location>
</feature>
<sequence length="121" mass="13866">MVVQKRRPMWLCTVKVPFVVPDLGSPDIPQNPHHIKVTHDKQLWTSSCKVDVLSKIKYITILPDTYSLTKTMHYKAVIRFTILFALASYHGIIARRVSDKDPDCAGEECIAWAGKRMNKEQ</sequence>
<keyword evidence="3" id="KW-1185">Reference proteome</keyword>
<accession>A0A284SA83</accession>
<protein>
    <submittedName>
        <fullName evidence="2">Uncharacterized protein</fullName>
    </submittedName>
</protein>
<proteinExistence type="predicted"/>
<keyword evidence="1" id="KW-1133">Transmembrane helix</keyword>
<dbReference type="OrthoDB" id="10423056at2759"/>
<organism evidence="2 3">
    <name type="scientific">Armillaria ostoyae</name>
    <name type="common">Armillaria root rot fungus</name>
    <dbReference type="NCBI Taxonomy" id="47428"/>
    <lineage>
        <taxon>Eukaryota</taxon>
        <taxon>Fungi</taxon>
        <taxon>Dikarya</taxon>
        <taxon>Basidiomycota</taxon>
        <taxon>Agaricomycotina</taxon>
        <taxon>Agaricomycetes</taxon>
        <taxon>Agaricomycetidae</taxon>
        <taxon>Agaricales</taxon>
        <taxon>Marasmiineae</taxon>
        <taxon>Physalacriaceae</taxon>
        <taxon>Armillaria</taxon>
    </lineage>
</organism>
<dbReference type="AlphaFoldDB" id="A0A284SA83"/>
<evidence type="ECO:0000256" key="1">
    <source>
        <dbReference type="SAM" id="Phobius"/>
    </source>
</evidence>
<reference evidence="3" key="1">
    <citation type="journal article" date="2017" name="Nat. Ecol. Evol.">
        <title>Genome expansion and lineage-specific genetic innovations in the forest pathogenic fungi Armillaria.</title>
        <authorList>
            <person name="Sipos G."/>
            <person name="Prasanna A.N."/>
            <person name="Walter M.C."/>
            <person name="O'Connor E."/>
            <person name="Balint B."/>
            <person name="Krizsan K."/>
            <person name="Kiss B."/>
            <person name="Hess J."/>
            <person name="Varga T."/>
            <person name="Slot J."/>
            <person name="Riley R."/>
            <person name="Boka B."/>
            <person name="Rigling D."/>
            <person name="Barry K."/>
            <person name="Lee J."/>
            <person name="Mihaltcheva S."/>
            <person name="LaButti K."/>
            <person name="Lipzen A."/>
            <person name="Waldron R."/>
            <person name="Moloney N.M."/>
            <person name="Sperisen C."/>
            <person name="Kredics L."/>
            <person name="Vagvoelgyi C."/>
            <person name="Patrignani A."/>
            <person name="Fitzpatrick D."/>
            <person name="Nagy I."/>
            <person name="Doyle S."/>
            <person name="Anderson J.B."/>
            <person name="Grigoriev I.V."/>
            <person name="Gueldener U."/>
            <person name="Muensterkoetter M."/>
            <person name="Nagy L.G."/>
        </authorList>
    </citation>
    <scope>NUCLEOTIDE SEQUENCE [LARGE SCALE GENOMIC DNA]</scope>
    <source>
        <strain evidence="3">C18/9</strain>
    </source>
</reference>
<dbReference type="Proteomes" id="UP000219338">
    <property type="component" value="Unassembled WGS sequence"/>
</dbReference>